<dbReference type="InterPro" id="IPR001888">
    <property type="entry name" value="Transposase_1"/>
</dbReference>
<dbReference type="InterPro" id="IPR036397">
    <property type="entry name" value="RNaseH_sf"/>
</dbReference>
<dbReference type="Proteomes" id="UP001148838">
    <property type="component" value="Unassembled WGS sequence"/>
</dbReference>
<gene>
    <name evidence="1" type="ORF">ANN_12676</name>
</gene>
<comment type="caution">
    <text evidence="1">The sequence shown here is derived from an EMBL/GenBank/DDBJ whole genome shotgun (WGS) entry which is preliminary data.</text>
</comment>
<sequence>MEWHHANSPKKYKFKSTPSAGNVMATVFFDSEGLLLVDIMPHGTTINSAGPELAPCDYHLFGKLKDPFAERGSKMTPLCTLLKSGSYVLVQTFTVLVYRPSFIGYQYFTVTNSVSTIIYSTTTKLYHENHYYHH</sequence>
<reference evidence="1 2" key="1">
    <citation type="journal article" date="2022" name="Allergy">
        <title>Genome assembly and annotation of Periplaneta americana reveal a comprehensive cockroach allergen profile.</title>
        <authorList>
            <person name="Wang L."/>
            <person name="Xiong Q."/>
            <person name="Saelim N."/>
            <person name="Wang L."/>
            <person name="Nong W."/>
            <person name="Wan A.T."/>
            <person name="Shi M."/>
            <person name="Liu X."/>
            <person name="Cao Q."/>
            <person name="Hui J.H.L."/>
            <person name="Sookrung N."/>
            <person name="Leung T.F."/>
            <person name="Tungtrongchitr A."/>
            <person name="Tsui S.K.W."/>
        </authorList>
    </citation>
    <scope>NUCLEOTIDE SEQUENCE [LARGE SCALE GENOMIC DNA]</scope>
    <source>
        <strain evidence="1">PWHHKU_190912</strain>
    </source>
</reference>
<dbReference type="Gene3D" id="3.30.420.10">
    <property type="entry name" value="Ribonuclease H-like superfamily/Ribonuclease H"/>
    <property type="match status" value="1"/>
</dbReference>
<organism evidence="1 2">
    <name type="scientific">Periplaneta americana</name>
    <name type="common">American cockroach</name>
    <name type="synonym">Blatta americana</name>
    <dbReference type="NCBI Taxonomy" id="6978"/>
    <lineage>
        <taxon>Eukaryota</taxon>
        <taxon>Metazoa</taxon>
        <taxon>Ecdysozoa</taxon>
        <taxon>Arthropoda</taxon>
        <taxon>Hexapoda</taxon>
        <taxon>Insecta</taxon>
        <taxon>Pterygota</taxon>
        <taxon>Neoptera</taxon>
        <taxon>Polyneoptera</taxon>
        <taxon>Dictyoptera</taxon>
        <taxon>Blattodea</taxon>
        <taxon>Blattoidea</taxon>
        <taxon>Blattidae</taxon>
        <taxon>Blattinae</taxon>
        <taxon>Periplaneta</taxon>
    </lineage>
</organism>
<evidence type="ECO:0000313" key="2">
    <source>
        <dbReference type="Proteomes" id="UP001148838"/>
    </source>
</evidence>
<keyword evidence="2" id="KW-1185">Reference proteome</keyword>
<dbReference type="EMBL" id="JAJSOF020000009">
    <property type="protein sequence ID" value="KAJ4445990.1"/>
    <property type="molecule type" value="Genomic_DNA"/>
</dbReference>
<evidence type="ECO:0000313" key="1">
    <source>
        <dbReference type="EMBL" id="KAJ4445990.1"/>
    </source>
</evidence>
<proteinExistence type="predicted"/>
<accession>A0ABQ8THE6</accession>
<name>A0ABQ8THE6_PERAM</name>
<protein>
    <submittedName>
        <fullName evidence="1">Uncharacterized protein</fullName>
    </submittedName>
</protein>
<dbReference type="Pfam" id="PF01359">
    <property type="entry name" value="Transposase_1"/>
    <property type="match status" value="1"/>
</dbReference>